<dbReference type="AlphaFoldDB" id="A0A2A9EK47"/>
<dbReference type="CDD" id="cd06261">
    <property type="entry name" value="TM_PBP2"/>
    <property type="match status" value="1"/>
</dbReference>
<evidence type="ECO:0000256" key="1">
    <source>
        <dbReference type="ARBA" id="ARBA00004651"/>
    </source>
</evidence>
<feature type="transmembrane region" description="Helical" evidence="7">
    <location>
        <begin position="288"/>
        <end position="311"/>
    </location>
</feature>
<dbReference type="PROSITE" id="PS50928">
    <property type="entry name" value="ABC_TM1"/>
    <property type="match status" value="1"/>
</dbReference>
<evidence type="ECO:0000259" key="8">
    <source>
        <dbReference type="PROSITE" id="PS50928"/>
    </source>
</evidence>
<comment type="caution">
    <text evidence="9">The sequence shown here is derived from an EMBL/GenBank/DDBJ whole genome shotgun (WGS) entry which is preliminary data.</text>
</comment>
<dbReference type="PANTHER" id="PTHR43163:SF6">
    <property type="entry name" value="DIPEPTIDE TRANSPORT SYSTEM PERMEASE PROTEIN DPPB-RELATED"/>
    <property type="match status" value="1"/>
</dbReference>
<keyword evidence="10" id="KW-1185">Reference proteome</keyword>
<evidence type="ECO:0000256" key="3">
    <source>
        <dbReference type="ARBA" id="ARBA00022475"/>
    </source>
</evidence>
<feature type="transmembrane region" description="Helical" evidence="7">
    <location>
        <begin position="106"/>
        <end position="126"/>
    </location>
</feature>
<keyword evidence="2 7" id="KW-0813">Transport</keyword>
<dbReference type="PANTHER" id="PTHR43163">
    <property type="entry name" value="DIPEPTIDE TRANSPORT SYSTEM PERMEASE PROTEIN DPPB-RELATED"/>
    <property type="match status" value="1"/>
</dbReference>
<organism evidence="9 10">
    <name type="scientific">Georgenia soli</name>
    <dbReference type="NCBI Taxonomy" id="638953"/>
    <lineage>
        <taxon>Bacteria</taxon>
        <taxon>Bacillati</taxon>
        <taxon>Actinomycetota</taxon>
        <taxon>Actinomycetes</taxon>
        <taxon>Micrococcales</taxon>
        <taxon>Bogoriellaceae</taxon>
        <taxon>Georgenia</taxon>
    </lineage>
</organism>
<comment type="similarity">
    <text evidence="7">Belongs to the binding-protein-dependent transport system permease family.</text>
</comment>
<dbReference type="InterPro" id="IPR035906">
    <property type="entry name" value="MetI-like_sf"/>
</dbReference>
<dbReference type="GO" id="GO:0071916">
    <property type="term" value="F:dipeptide transmembrane transporter activity"/>
    <property type="evidence" value="ECO:0007669"/>
    <property type="project" value="TreeGrafter"/>
</dbReference>
<dbReference type="Pfam" id="PF00528">
    <property type="entry name" value="BPD_transp_1"/>
    <property type="match status" value="1"/>
</dbReference>
<keyword evidence="5 7" id="KW-1133">Transmembrane helix</keyword>
<evidence type="ECO:0000313" key="10">
    <source>
        <dbReference type="Proteomes" id="UP000222106"/>
    </source>
</evidence>
<dbReference type="OrthoDB" id="3171583at2"/>
<evidence type="ECO:0000256" key="7">
    <source>
        <dbReference type="RuleBase" id="RU363032"/>
    </source>
</evidence>
<dbReference type="Gene3D" id="1.10.3720.10">
    <property type="entry name" value="MetI-like"/>
    <property type="match status" value="1"/>
</dbReference>
<evidence type="ECO:0000256" key="4">
    <source>
        <dbReference type="ARBA" id="ARBA00022692"/>
    </source>
</evidence>
<dbReference type="EMBL" id="PDJI01000004">
    <property type="protein sequence ID" value="PFG38625.1"/>
    <property type="molecule type" value="Genomic_DNA"/>
</dbReference>
<keyword evidence="6 7" id="KW-0472">Membrane</keyword>
<sequence length="318" mass="33999">MTALLRLTGRRLLQLPVMILGISLLVFVVMSFSKVDPAITALGEGASMEAREAYRAAHGLDDPLLLRYWNFLVGLVQLDLGTFSARRMPVVDEVARAFPITLQLTLLGLLIAVVGALVLGIVAALYRDRWPDKAIRVVSVGSLATPSFWLAVLLIQAFTLGLGVLPASGKLPPFTEDPGAYLARMALPAFALGVPVIGQLTRVIRTAVVEELDKDYVRTALGAGVPRAVVVGRNVLRNALITPITVLGLRVGYLLGGAVVIEIIFALPGMGTLILNGVTNNEPNLVQGVTLTVAMAFVVINIVVDLLYVLVNPRIRTV</sequence>
<keyword evidence="4 7" id="KW-0812">Transmembrane</keyword>
<feature type="domain" description="ABC transmembrane type-1" evidence="8">
    <location>
        <begin position="98"/>
        <end position="308"/>
    </location>
</feature>
<dbReference type="Proteomes" id="UP000222106">
    <property type="component" value="Unassembled WGS sequence"/>
</dbReference>
<name>A0A2A9EK47_9MICO</name>
<feature type="transmembrane region" description="Helical" evidence="7">
    <location>
        <begin position="12"/>
        <end position="32"/>
    </location>
</feature>
<evidence type="ECO:0000256" key="6">
    <source>
        <dbReference type="ARBA" id="ARBA00023136"/>
    </source>
</evidence>
<comment type="subcellular location">
    <subcellularLocation>
        <location evidence="1 7">Cell membrane</location>
        <topology evidence="1 7">Multi-pass membrane protein</topology>
    </subcellularLocation>
</comment>
<dbReference type="RefSeq" id="WP_098482859.1">
    <property type="nucleotide sequence ID" value="NZ_PDJI01000004.1"/>
</dbReference>
<evidence type="ECO:0000256" key="5">
    <source>
        <dbReference type="ARBA" id="ARBA00022989"/>
    </source>
</evidence>
<gene>
    <name evidence="9" type="ORF">ATJ97_1110</name>
</gene>
<keyword evidence="3" id="KW-1003">Cell membrane</keyword>
<dbReference type="Pfam" id="PF19300">
    <property type="entry name" value="BPD_transp_1_N"/>
    <property type="match status" value="1"/>
</dbReference>
<proteinExistence type="inferred from homology"/>
<feature type="transmembrane region" description="Helical" evidence="7">
    <location>
        <begin position="146"/>
        <end position="165"/>
    </location>
</feature>
<reference evidence="9 10" key="1">
    <citation type="submission" date="2017-10" db="EMBL/GenBank/DDBJ databases">
        <title>Sequencing the genomes of 1000 actinobacteria strains.</title>
        <authorList>
            <person name="Klenk H.-P."/>
        </authorList>
    </citation>
    <scope>NUCLEOTIDE SEQUENCE [LARGE SCALE GENOMIC DNA]</scope>
    <source>
        <strain evidence="9 10">DSM 21838</strain>
    </source>
</reference>
<accession>A0A2A9EK47</accession>
<dbReference type="InterPro" id="IPR045621">
    <property type="entry name" value="BPD_transp_1_N"/>
</dbReference>
<dbReference type="SUPFAM" id="SSF161098">
    <property type="entry name" value="MetI-like"/>
    <property type="match status" value="1"/>
</dbReference>
<protein>
    <submittedName>
        <fullName evidence="9">Peptide/nickel transport system permease protein</fullName>
    </submittedName>
</protein>
<evidence type="ECO:0000313" key="9">
    <source>
        <dbReference type="EMBL" id="PFG38625.1"/>
    </source>
</evidence>
<dbReference type="InterPro" id="IPR000515">
    <property type="entry name" value="MetI-like"/>
</dbReference>
<evidence type="ECO:0000256" key="2">
    <source>
        <dbReference type="ARBA" id="ARBA00022448"/>
    </source>
</evidence>
<feature type="transmembrane region" description="Helical" evidence="7">
    <location>
        <begin position="247"/>
        <end position="268"/>
    </location>
</feature>
<dbReference type="GO" id="GO:0005886">
    <property type="term" value="C:plasma membrane"/>
    <property type="evidence" value="ECO:0007669"/>
    <property type="project" value="UniProtKB-SubCell"/>
</dbReference>